<evidence type="ECO:0000313" key="3">
    <source>
        <dbReference type="EMBL" id="KAJ9605462.1"/>
    </source>
</evidence>
<keyword evidence="2" id="KW-0472">Membrane</keyword>
<proteinExistence type="predicted"/>
<dbReference type="EMBL" id="JAPDRK010000016">
    <property type="protein sequence ID" value="KAJ9605462.1"/>
    <property type="molecule type" value="Genomic_DNA"/>
</dbReference>
<keyword evidence="2" id="KW-0812">Transmembrane</keyword>
<dbReference type="Proteomes" id="UP001172673">
    <property type="component" value="Unassembled WGS sequence"/>
</dbReference>
<comment type="caution">
    <text evidence="3">The sequence shown here is derived from an EMBL/GenBank/DDBJ whole genome shotgun (WGS) entry which is preliminary data.</text>
</comment>
<protein>
    <submittedName>
        <fullName evidence="3">Uncharacterized protein</fullName>
    </submittedName>
</protein>
<keyword evidence="2" id="KW-1133">Transmembrane helix</keyword>
<dbReference type="AlphaFoldDB" id="A0AA38X2H4"/>
<evidence type="ECO:0000256" key="1">
    <source>
        <dbReference type="SAM" id="MobiDB-lite"/>
    </source>
</evidence>
<reference evidence="3" key="1">
    <citation type="submission" date="2022-10" db="EMBL/GenBank/DDBJ databases">
        <title>Culturing micro-colonial fungi from biological soil crusts in the Mojave desert and describing Neophaeococcomyces mojavensis, and introducing the new genera and species Taxawa tesnikishii.</title>
        <authorList>
            <person name="Kurbessoian T."/>
            <person name="Stajich J.E."/>
        </authorList>
    </citation>
    <scope>NUCLEOTIDE SEQUENCE</scope>
    <source>
        <strain evidence="3">TK_41</strain>
    </source>
</reference>
<name>A0AA38X2H4_9EURO</name>
<organism evidence="3 4">
    <name type="scientific">Cladophialophora chaetospira</name>
    <dbReference type="NCBI Taxonomy" id="386627"/>
    <lineage>
        <taxon>Eukaryota</taxon>
        <taxon>Fungi</taxon>
        <taxon>Dikarya</taxon>
        <taxon>Ascomycota</taxon>
        <taxon>Pezizomycotina</taxon>
        <taxon>Eurotiomycetes</taxon>
        <taxon>Chaetothyriomycetidae</taxon>
        <taxon>Chaetothyriales</taxon>
        <taxon>Herpotrichiellaceae</taxon>
        <taxon>Cladophialophora</taxon>
    </lineage>
</organism>
<feature type="region of interest" description="Disordered" evidence="1">
    <location>
        <begin position="335"/>
        <end position="355"/>
    </location>
</feature>
<feature type="transmembrane region" description="Helical" evidence="2">
    <location>
        <begin position="66"/>
        <end position="92"/>
    </location>
</feature>
<evidence type="ECO:0000256" key="2">
    <source>
        <dbReference type="SAM" id="Phobius"/>
    </source>
</evidence>
<sequence length="355" mass="39203">MFPLNPYTATMFYGYPSAPQLLYAAVSNLQNWFPVHLSFGWSPSPSPSSSLADEQIFDPFAPEFMWLAWITGVLVVFILAVCVFIFAIHCYLRSDDVGAPTFQMHANRTLALVQRDLRTLARVVERPHKLPEDVTQRLAQIQQEVQSLARRVERPQKFPEDVTDALTQIQHDLDSLAGVVEGLEKKLETSDAAPAVKARPTHLIDARANQGIHGLFEVFASVATANGLRAADLADRMAAEPFPAFQDAPILPAAKDESPFDDDILEGPVPGAFTPPSEIEEGEDGWVIPDVGKGDLLEKTEAATSPPRKRVRFSPVVEMELERPPIPTKQVRFSPVVGMEPDGPSTPTKRVRFSI</sequence>
<gene>
    <name evidence="3" type="ORF">H2200_010119</name>
</gene>
<evidence type="ECO:0000313" key="4">
    <source>
        <dbReference type="Proteomes" id="UP001172673"/>
    </source>
</evidence>
<keyword evidence="4" id="KW-1185">Reference proteome</keyword>
<accession>A0AA38X2H4</accession>